<dbReference type="PANTHER" id="PTHR30097:SF15">
    <property type="entry name" value="CATION EFFLUX SYSTEM PROTEIN CUSB"/>
    <property type="match status" value="1"/>
</dbReference>
<dbReference type="STRING" id="494016.SAMN04487965_0159"/>
<feature type="chain" id="PRO_5012883470" evidence="3">
    <location>
        <begin position="21"/>
        <end position="380"/>
    </location>
</feature>
<evidence type="ECO:0000259" key="4">
    <source>
        <dbReference type="Pfam" id="PF25954"/>
    </source>
</evidence>
<feature type="signal peptide" evidence="3">
    <location>
        <begin position="1"/>
        <end position="20"/>
    </location>
</feature>
<dbReference type="InterPro" id="IPR058647">
    <property type="entry name" value="BSH_CzcB-like"/>
</dbReference>
<evidence type="ECO:0000256" key="1">
    <source>
        <dbReference type="ARBA" id="ARBA00009477"/>
    </source>
</evidence>
<evidence type="ECO:0000256" key="3">
    <source>
        <dbReference type="SAM" id="SignalP"/>
    </source>
</evidence>
<dbReference type="GO" id="GO:0015679">
    <property type="term" value="P:plasma membrane copper ion transport"/>
    <property type="evidence" value="ECO:0007669"/>
    <property type="project" value="TreeGrafter"/>
</dbReference>
<evidence type="ECO:0000313" key="6">
    <source>
        <dbReference type="EMBL" id="SHE56035.1"/>
    </source>
</evidence>
<dbReference type="PROSITE" id="PS51257">
    <property type="entry name" value="PROKAR_LIPOPROTEIN"/>
    <property type="match status" value="1"/>
</dbReference>
<accession>A0A1M4UH83</accession>
<evidence type="ECO:0000259" key="5">
    <source>
        <dbReference type="Pfam" id="PF25973"/>
    </source>
</evidence>
<keyword evidence="2" id="KW-0813">Transport</keyword>
<evidence type="ECO:0000313" key="7">
    <source>
        <dbReference type="Proteomes" id="UP000184170"/>
    </source>
</evidence>
<organism evidence="6 7">
    <name type="scientific">Microbulbifer donghaiensis</name>
    <dbReference type="NCBI Taxonomy" id="494016"/>
    <lineage>
        <taxon>Bacteria</taxon>
        <taxon>Pseudomonadati</taxon>
        <taxon>Pseudomonadota</taxon>
        <taxon>Gammaproteobacteria</taxon>
        <taxon>Cellvibrionales</taxon>
        <taxon>Microbulbiferaceae</taxon>
        <taxon>Microbulbifer</taxon>
    </lineage>
</organism>
<dbReference type="Proteomes" id="UP000184170">
    <property type="component" value="Unassembled WGS sequence"/>
</dbReference>
<dbReference type="Gene3D" id="1.10.287.470">
    <property type="entry name" value="Helix hairpin bin"/>
    <property type="match status" value="1"/>
</dbReference>
<proteinExistence type="inferred from homology"/>
<dbReference type="AlphaFoldDB" id="A0A1M4UH83"/>
<dbReference type="InterPro" id="IPR058792">
    <property type="entry name" value="Beta-barrel_RND_2"/>
</dbReference>
<dbReference type="PANTHER" id="PTHR30097">
    <property type="entry name" value="CATION EFFLUX SYSTEM PROTEIN CUSB"/>
    <property type="match status" value="1"/>
</dbReference>
<protein>
    <submittedName>
        <fullName evidence="6">RND family efflux transporter, MFP subunit</fullName>
    </submittedName>
</protein>
<keyword evidence="7" id="KW-1185">Reference proteome</keyword>
<feature type="domain" description="CusB-like beta-barrel" evidence="4">
    <location>
        <begin position="227"/>
        <end position="298"/>
    </location>
</feature>
<dbReference type="OrthoDB" id="9768185at2"/>
<dbReference type="Pfam" id="PF25954">
    <property type="entry name" value="Beta-barrel_RND_2"/>
    <property type="match status" value="1"/>
</dbReference>
<dbReference type="GO" id="GO:0030288">
    <property type="term" value="C:outer membrane-bounded periplasmic space"/>
    <property type="evidence" value="ECO:0007669"/>
    <property type="project" value="TreeGrafter"/>
</dbReference>
<dbReference type="GO" id="GO:0016020">
    <property type="term" value="C:membrane"/>
    <property type="evidence" value="ECO:0007669"/>
    <property type="project" value="InterPro"/>
</dbReference>
<dbReference type="GO" id="GO:0060003">
    <property type="term" value="P:copper ion export"/>
    <property type="evidence" value="ECO:0007669"/>
    <property type="project" value="TreeGrafter"/>
</dbReference>
<dbReference type="EMBL" id="FQVA01000001">
    <property type="protein sequence ID" value="SHE56035.1"/>
    <property type="molecule type" value="Genomic_DNA"/>
</dbReference>
<dbReference type="NCBIfam" id="TIGR01730">
    <property type="entry name" value="RND_mfp"/>
    <property type="match status" value="1"/>
</dbReference>
<dbReference type="Gene3D" id="2.40.30.170">
    <property type="match status" value="1"/>
</dbReference>
<comment type="similarity">
    <text evidence="1">Belongs to the membrane fusion protein (MFP) (TC 8.A.1) family.</text>
</comment>
<dbReference type="Pfam" id="PF25973">
    <property type="entry name" value="BSH_CzcB"/>
    <property type="match status" value="1"/>
</dbReference>
<dbReference type="InterPro" id="IPR006143">
    <property type="entry name" value="RND_pump_MFP"/>
</dbReference>
<dbReference type="GO" id="GO:0022857">
    <property type="term" value="F:transmembrane transporter activity"/>
    <property type="evidence" value="ECO:0007669"/>
    <property type="project" value="InterPro"/>
</dbReference>
<dbReference type="GO" id="GO:0046914">
    <property type="term" value="F:transition metal ion binding"/>
    <property type="evidence" value="ECO:0007669"/>
    <property type="project" value="TreeGrafter"/>
</dbReference>
<gene>
    <name evidence="6" type="ORF">SAMN04487965_0159</name>
</gene>
<dbReference type="Gene3D" id="2.40.50.100">
    <property type="match status" value="1"/>
</dbReference>
<dbReference type="RefSeq" id="WP_073270501.1">
    <property type="nucleotide sequence ID" value="NZ_FQVA01000001.1"/>
</dbReference>
<reference evidence="7" key="1">
    <citation type="submission" date="2016-11" db="EMBL/GenBank/DDBJ databases">
        <authorList>
            <person name="Varghese N."/>
            <person name="Submissions S."/>
        </authorList>
    </citation>
    <scope>NUCLEOTIDE SEQUENCE [LARGE SCALE GENOMIC DNA]</scope>
    <source>
        <strain evidence="7">CGMCC 1.7063</strain>
    </source>
</reference>
<dbReference type="InterPro" id="IPR051909">
    <property type="entry name" value="MFP_Cation_Efflux"/>
</dbReference>
<dbReference type="SUPFAM" id="SSF111369">
    <property type="entry name" value="HlyD-like secretion proteins"/>
    <property type="match status" value="1"/>
</dbReference>
<name>A0A1M4UH83_9GAMM</name>
<evidence type="ECO:0000256" key="2">
    <source>
        <dbReference type="ARBA" id="ARBA00022448"/>
    </source>
</evidence>
<feature type="domain" description="CzcB-like barrel-sandwich hybrid" evidence="5">
    <location>
        <begin position="90"/>
        <end position="222"/>
    </location>
</feature>
<dbReference type="Gene3D" id="2.40.420.20">
    <property type="match status" value="1"/>
</dbReference>
<keyword evidence="3" id="KW-0732">Signal</keyword>
<sequence length="380" mass="41218">MIYRFLLIALVATLAACRQAEQADHPPLEAHNQSAGASESGTIGRDRIVLNDAQMATAEIRVEPLRAQIINYRYYAPGEVVANGYRSYLLSPRVDSVVVERHAVLGQHVQKGQPLVTLTSEAIATAQEALHSSADEWRRVEKLGREFVGEKRFVLAQSRYRSARGKLQALGLTDSAIAGAAEGKLQAAGEYTLTAAIGGVVLADNFHQGQAVSAGDSLLQVASENELWVEARLPADNTLPLPAESPAFVAAADSEFPARVAQEAHAIDRETRTRVVRLTVDNQAHRLHPGMFADVYFQLNTRQPVIAVPESALLRGDDGDWILFVETEPNRFQATEVEVGATLGDWRLVSGVAEGTRVVMQGAFFVAAQISKGGFDPHNH</sequence>